<accession>A0ABM4AGE3</accession>
<name>A0ABM4AGE3_ZIZJJ</name>
<proteinExistence type="predicted"/>
<dbReference type="CDD" id="cd09272">
    <property type="entry name" value="RNase_HI_RT_Ty1"/>
    <property type="match status" value="1"/>
</dbReference>
<evidence type="ECO:0000313" key="1">
    <source>
        <dbReference type="Proteomes" id="UP001652623"/>
    </source>
</evidence>
<protein>
    <submittedName>
        <fullName evidence="2">Secreted RxLR effector protein 161-like</fullName>
    </submittedName>
</protein>
<evidence type="ECO:0000313" key="2">
    <source>
        <dbReference type="RefSeq" id="XP_060675798.1"/>
    </source>
</evidence>
<organism evidence="1 2">
    <name type="scientific">Ziziphus jujuba</name>
    <name type="common">Chinese jujube</name>
    <name type="synonym">Ziziphus sativa</name>
    <dbReference type="NCBI Taxonomy" id="326968"/>
    <lineage>
        <taxon>Eukaryota</taxon>
        <taxon>Viridiplantae</taxon>
        <taxon>Streptophyta</taxon>
        <taxon>Embryophyta</taxon>
        <taxon>Tracheophyta</taxon>
        <taxon>Spermatophyta</taxon>
        <taxon>Magnoliopsida</taxon>
        <taxon>eudicotyledons</taxon>
        <taxon>Gunneridae</taxon>
        <taxon>Pentapetalae</taxon>
        <taxon>rosids</taxon>
        <taxon>fabids</taxon>
        <taxon>Rosales</taxon>
        <taxon>Rhamnaceae</taxon>
        <taxon>Paliureae</taxon>
        <taxon>Ziziphus</taxon>
    </lineage>
</organism>
<dbReference type="PANTHER" id="PTHR11439:SF440">
    <property type="entry name" value="INTEGRASE CATALYTIC DOMAIN-CONTAINING PROTEIN"/>
    <property type="match status" value="1"/>
</dbReference>
<reference evidence="2" key="1">
    <citation type="submission" date="2025-08" db="UniProtKB">
        <authorList>
            <consortium name="RefSeq"/>
        </authorList>
    </citation>
    <scope>IDENTIFICATION</scope>
    <source>
        <tissue evidence="2">Seedling</tissue>
    </source>
</reference>
<keyword evidence="1" id="KW-1185">Reference proteome</keyword>
<dbReference type="RefSeq" id="XP_060675798.1">
    <property type="nucleotide sequence ID" value="XM_060819815.1"/>
</dbReference>
<dbReference type="GeneID" id="132805058"/>
<dbReference type="Proteomes" id="UP001652623">
    <property type="component" value="Chromosome 8"/>
</dbReference>
<gene>
    <name evidence="2" type="primary">LOC132805058</name>
</gene>
<sequence length="153" mass="17214">MTGCKAIETPINPNVKLKAATTIEVVDRECYQRLVGRLIYLPHTRLDIAFAVSGQFIHSPGSTHFEAVFKILRYLKGTPGKELLFKNRSHLQVEAYTDADWAGDINDRRSTSGYCTLIGGNLVTWRRKKQNVVARSSAEVEFRSVAHSFCEVL</sequence>
<dbReference type="PANTHER" id="PTHR11439">
    <property type="entry name" value="GAG-POL-RELATED RETROTRANSPOSON"/>
    <property type="match status" value="1"/>
</dbReference>